<evidence type="ECO:0000256" key="1">
    <source>
        <dbReference type="SAM" id="Phobius"/>
    </source>
</evidence>
<accession>A0A0G0DVC2</accession>
<feature type="chain" id="PRO_5002531793" evidence="2">
    <location>
        <begin position="21"/>
        <end position="123"/>
    </location>
</feature>
<evidence type="ECO:0000313" key="3">
    <source>
        <dbReference type="EMBL" id="KKP66980.1"/>
    </source>
</evidence>
<dbReference type="EMBL" id="LBPY01000001">
    <property type="protein sequence ID" value="KKP66980.1"/>
    <property type="molecule type" value="Genomic_DNA"/>
</dbReference>
<evidence type="ECO:0000313" key="4">
    <source>
        <dbReference type="Proteomes" id="UP000034952"/>
    </source>
</evidence>
<proteinExistence type="predicted"/>
<feature type="signal peptide" evidence="2">
    <location>
        <begin position="1"/>
        <end position="20"/>
    </location>
</feature>
<keyword evidence="1" id="KW-1133">Transmembrane helix</keyword>
<dbReference type="Proteomes" id="UP000034952">
    <property type="component" value="Unassembled WGS sequence"/>
</dbReference>
<keyword evidence="1" id="KW-0812">Transmembrane</keyword>
<keyword evidence="1" id="KW-0472">Membrane</keyword>
<keyword evidence="2" id="KW-0732">Signal</keyword>
<dbReference type="AlphaFoldDB" id="A0A0G0DVC2"/>
<organism evidence="3 4">
    <name type="scientific">Candidatus Nomurabacteria bacterium GW2011_GWE1_35_16</name>
    <dbReference type="NCBI Taxonomy" id="1618761"/>
    <lineage>
        <taxon>Bacteria</taxon>
        <taxon>Candidatus Nomuraibacteriota</taxon>
    </lineage>
</organism>
<evidence type="ECO:0000256" key="2">
    <source>
        <dbReference type="SAM" id="SignalP"/>
    </source>
</evidence>
<dbReference type="Pfam" id="PF18895">
    <property type="entry name" value="T4SS_pilin"/>
    <property type="match status" value="1"/>
</dbReference>
<feature type="transmembrane region" description="Helical" evidence="1">
    <location>
        <begin position="78"/>
        <end position="101"/>
    </location>
</feature>
<sequence>MKKIIALGFVLGATPLLALAADTVTAFSILARIAQLLDFVMPILIALAVVYFIWGVIQYTVSTDEEAKKGARGKIIQGLIGLFVIVAFWGIISLITTTFGVGPERLNPNSIPCIPNPSIGVVC</sequence>
<comment type="caution">
    <text evidence="3">The sequence shown here is derived from an EMBL/GenBank/DDBJ whole genome shotgun (WGS) entry which is preliminary data.</text>
</comment>
<protein>
    <submittedName>
        <fullName evidence="3">Uncharacterized protein</fullName>
    </submittedName>
</protein>
<dbReference type="InterPro" id="IPR043993">
    <property type="entry name" value="T4SS_pilin"/>
</dbReference>
<gene>
    <name evidence="3" type="ORF">UR64_C0001G0059</name>
</gene>
<name>A0A0G0DVC2_9BACT</name>
<feature type="transmembrane region" description="Helical" evidence="1">
    <location>
        <begin position="36"/>
        <end position="57"/>
    </location>
</feature>
<reference evidence="3 4" key="1">
    <citation type="journal article" date="2015" name="Nature">
        <title>rRNA introns, odd ribosomes, and small enigmatic genomes across a large radiation of phyla.</title>
        <authorList>
            <person name="Brown C.T."/>
            <person name="Hug L.A."/>
            <person name="Thomas B.C."/>
            <person name="Sharon I."/>
            <person name="Castelle C.J."/>
            <person name="Singh A."/>
            <person name="Wilkins M.J."/>
            <person name="Williams K.H."/>
            <person name="Banfield J.F."/>
        </authorList>
    </citation>
    <scope>NUCLEOTIDE SEQUENCE [LARGE SCALE GENOMIC DNA]</scope>
</reference>